<evidence type="ECO:0000313" key="2">
    <source>
        <dbReference type="EMBL" id="CAD8878609.1"/>
    </source>
</evidence>
<proteinExistence type="predicted"/>
<evidence type="ECO:0000256" key="1">
    <source>
        <dbReference type="SAM" id="MobiDB-lite"/>
    </source>
</evidence>
<feature type="region of interest" description="Disordered" evidence="1">
    <location>
        <begin position="32"/>
        <end position="51"/>
    </location>
</feature>
<reference evidence="2" key="1">
    <citation type="submission" date="2021-01" db="EMBL/GenBank/DDBJ databases">
        <authorList>
            <person name="Corre E."/>
            <person name="Pelletier E."/>
            <person name="Niang G."/>
            <person name="Scheremetjew M."/>
            <person name="Finn R."/>
            <person name="Kale V."/>
            <person name="Holt S."/>
            <person name="Cochrane G."/>
            <person name="Meng A."/>
            <person name="Brown T."/>
            <person name="Cohen L."/>
        </authorList>
    </citation>
    <scope>NUCLEOTIDE SEQUENCE</scope>
    <source>
        <strain evidence="2">308</strain>
    </source>
</reference>
<gene>
    <name evidence="2" type="ORF">CHYS00102_LOCUS5793</name>
</gene>
<name>A0A7S1BA25_9STRA</name>
<feature type="region of interest" description="Disordered" evidence="1">
    <location>
        <begin position="86"/>
        <end position="219"/>
    </location>
</feature>
<sequence length="270" mass="29981">MKFFTRKKSALAEDITVSTEGITTEYTMGSVNEDKDSKAKEKKNKKSKKRGMKMKFVLSRTKSSLSTLSTKDRILKRKVSFLRFPKKRKRNGKDGYKNICKDPEIQLKVDESPENEVEVSKCDAEEIEANKNNAEENGKIEAAKEAEKKPEDKRDEEAQEKKTVGASDNSKSSINKEESGNGAETSDRDGPEGPNGDISKDVSPTGDEKETVENGVNDKNGFYFGKSLRQFLRTDSLFSVAAIAPCVGLTCCGRDTTNEIHSKPVECVTE</sequence>
<dbReference type="EMBL" id="HBFR01008018">
    <property type="protein sequence ID" value="CAD8878609.1"/>
    <property type="molecule type" value="Transcribed_RNA"/>
</dbReference>
<accession>A0A7S1BA25</accession>
<feature type="compositionally biased region" description="Basic and acidic residues" evidence="1">
    <location>
        <begin position="133"/>
        <end position="163"/>
    </location>
</feature>
<feature type="compositionally biased region" description="Basic residues" evidence="1">
    <location>
        <begin position="40"/>
        <end position="51"/>
    </location>
</feature>
<organism evidence="2">
    <name type="scientific">Corethron hystrix</name>
    <dbReference type="NCBI Taxonomy" id="216773"/>
    <lineage>
        <taxon>Eukaryota</taxon>
        <taxon>Sar</taxon>
        <taxon>Stramenopiles</taxon>
        <taxon>Ochrophyta</taxon>
        <taxon>Bacillariophyta</taxon>
        <taxon>Coscinodiscophyceae</taxon>
        <taxon>Corethrophycidae</taxon>
        <taxon>Corethrales</taxon>
        <taxon>Corethraceae</taxon>
        <taxon>Corethron</taxon>
    </lineage>
</organism>
<feature type="compositionally biased region" description="Basic and acidic residues" evidence="1">
    <location>
        <begin position="92"/>
        <end position="111"/>
    </location>
</feature>
<dbReference type="AlphaFoldDB" id="A0A7S1BA25"/>
<protein>
    <submittedName>
        <fullName evidence="2">Uncharacterized protein</fullName>
    </submittedName>
</protein>
<feature type="compositionally biased region" description="Basic and acidic residues" evidence="1">
    <location>
        <begin position="174"/>
        <end position="191"/>
    </location>
</feature>